<gene>
    <name evidence="2" type="ORF">L21SP4_01509</name>
</gene>
<sequence length="495" mass="52265">MATYTRLADLLINTVNSKSYAGSAGTSAASVPCRLVGRTTQFCDLFSQNIGDQGSHFTTQPVTENISCCRRFNLSKGFKDAIVTHGGLLSGWFAPSVQHGRSGDRLQVSTVNGTLPGEEVVHALTTRRDINSSGVVVGDSTVAEDQGHAFIWQSGTLTDLGTLGGAESDAFGINEANVVVGTANTADGSSRAYVYSGLTGMIDLNSLAPAATNAGLTLEVAYDINDRGAIVGQARENATSDQKGFLLKPGAILEGALADGTFNAEGYSELEFGVAGLPSGAISLGQTIALENFSLLTNNATLRLPYEEADVAEAGLSEDDLRLYWYDEDNSTWVKAGPDSNVSPGGQLVLGAPTDVTGDYGVDTEHNLVWANIDHASTYGVFAIPEPATGVLTLAALAAGVIVRRRRGRRLPAGECGLPYRAPERASAPVARSAVRPARGDVLGSLLLRFDDRTRIRFRSGADERAGGSSRDVLGDVLLRAEHAWNTVWSRRISR</sequence>
<dbReference type="PATRIC" id="fig|1609981.3.peg.1567"/>
<keyword evidence="1" id="KW-1133">Transmembrane helix</keyword>
<organism evidence="2 3">
    <name type="scientific">Kiritimatiella glycovorans</name>
    <dbReference type="NCBI Taxonomy" id="1307763"/>
    <lineage>
        <taxon>Bacteria</taxon>
        <taxon>Pseudomonadati</taxon>
        <taxon>Kiritimatiellota</taxon>
        <taxon>Kiritimatiellia</taxon>
        <taxon>Kiritimatiellales</taxon>
        <taxon>Kiritimatiellaceae</taxon>
        <taxon>Kiritimatiella</taxon>
    </lineage>
</organism>
<accession>A0A0G3EKP9</accession>
<dbReference type="InterPro" id="IPR014262">
    <property type="entry name" value="HAF_rpt"/>
</dbReference>
<dbReference type="InterPro" id="IPR013424">
    <property type="entry name" value="Ice-binding_C"/>
</dbReference>
<dbReference type="Proteomes" id="UP000035268">
    <property type="component" value="Chromosome"/>
</dbReference>
<keyword evidence="1" id="KW-0812">Transmembrane</keyword>
<keyword evidence="1" id="KW-0472">Membrane</keyword>
<name>A0A0G3EKP9_9BACT</name>
<dbReference type="NCBIfam" id="TIGR02595">
    <property type="entry name" value="PEP_CTERM"/>
    <property type="match status" value="1"/>
</dbReference>
<dbReference type="KEGG" id="vbl:L21SP4_01509"/>
<evidence type="ECO:0000256" key="1">
    <source>
        <dbReference type="SAM" id="Phobius"/>
    </source>
</evidence>
<proteinExistence type="predicted"/>
<dbReference type="NCBIfam" id="TIGR02913">
    <property type="entry name" value="HAF_rpt"/>
    <property type="match status" value="2"/>
</dbReference>
<dbReference type="EMBL" id="CP010904">
    <property type="protein sequence ID" value="AKJ64754.1"/>
    <property type="molecule type" value="Genomic_DNA"/>
</dbReference>
<reference evidence="2 3" key="2">
    <citation type="journal article" date="2016" name="ISME J.">
        <title>Characterization of the first cultured representative of Verrucomicrobia subdivision 5 indicates the proposal of a novel phylum.</title>
        <authorList>
            <person name="Spring S."/>
            <person name="Bunk B."/>
            <person name="Sproer C."/>
            <person name="Schumann P."/>
            <person name="Rohde M."/>
            <person name="Tindall B.J."/>
            <person name="Klenk H.P."/>
        </authorList>
    </citation>
    <scope>NUCLEOTIDE SEQUENCE [LARGE SCALE GENOMIC DNA]</scope>
    <source>
        <strain evidence="2 3">L21-Fru-AB</strain>
    </source>
</reference>
<evidence type="ECO:0000313" key="3">
    <source>
        <dbReference type="Proteomes" id="UP000035268"/>
    </source>
</evidence>
<protein>
    <submittedName>
        <fullName evidence="2">Putative extracellular repeat protein, HAF family</fullName>
    </submittedName>
</protein>
<evidence type="ECO:0000313" key="2">
    <source>
        <dbReference type="EMBL" id="AKJ64754.1"/>
    </source>
</evidence>
<keyword evidence="3" id="KW-1185">Reference proteome</keyword>
<feature type="transmembrane region" description="Helical" evidence="1">
    <location>
        <begin position="379"/>
        <end position="403"/>
    </location>
</feature>
<reference evidence="3" key="1">
    <citation type="submission" date="2015-02" db="EMBL/GenBank/DDBJ databases">
        <title>Description and complete genome sequence of the first cultured representative of the subdivision 5 of the Verrucomicrobia phylum.</title>
        <authorList>
            <person name="Spring S."/>
            <person name="Bunk B."/>
            <person name="Sproer C."/>
            <person name="Klenk H.-P."/>
        </authorList>
    </citation>
    <scope>NUCLEOTIDE SEQUENCE [LARGE SCALE GENOMIC DNA]</scope>
    <source>
        <strain evidence="3">L21-Fru-AB</strain>
    </source>
</reference>
<dbReference type="STRING" id="1307763.L21SP4_01509"/>
<dbReference type="AlphaFoldDB" id="A0A0G3EKP9"/>